<evidence type="ECO:0000313" key="2">
    <source>
        <dbReference type="EMBL" id="CDH60684.1"/>
    </source>
</evidence>
<proteinExistence type="predicted"/>
<dbReference type="AlphaFoldDB" id="A0A068SEI2"/>
<feature type="transmembrane region" description="Helical" evidence="1">
    <location>
        <begin position="12"/>
        <end position="30"/>
    </location>
</feature>
<comment type="caution">
    <text evidence="2">The sequence shown here is derived from an EMBL/GenBank/DDBJ whole genome shotgun (WGS) entry which is preliminary data.</text>
</comment>
<reference evidence="2" key="1">
    <citation type="submission" date="2013-08" db="EMBL/GenBank/DDBJ databases">
        <title>Gene expansion shapes genome architecture in the human pathogen Lichtheimia corymbifera: an evolutionary genomics analysis in the ancient terrestrial Mucorales (Mucoromycotina).</title>
        <authorList>
            <person name="Schwartze V.U."/>
            <person name="Winter S."/>
            <person name="Shelest E."/>
            <person name="Marcet-Houben M."/>
            <person name="Horn F."/>
            <person name="Wehner S."/>
            <person name="Hoffmann K."/>
            <person name="Riege K."/>
            <person name="Sammeth M."/>
            <person name="Nowrousian M."/>
            <person name="Valiante V."/>
            <person name="Linde J."/>
            <person name="Jacobsen I.D."/>
            <person name="Marz M."/>
            <person name="Brakhage A.A."/>
            <person name="Gabaldon T."/>
            <person name="Bocker S."/>
            <person name="Voigt K."/>
        </authorList>
    </citation>
    <scope>NUCLEOTIDE SEQUENCE [LARGE SCALE GENOMIC DNA]</scope>
    <source>
        <strain evidence="2">FSU 9682</strain>
    </source>
</reference>
<dbReference type="EMBL" id="CBTN010000101">
    <property type="protein sequence ID" value="CDH60684.1"/>
    <property type="molecule type" value="Genomic_DNA"/>
</dbReference>
<keyword evidence="1" id="KW-0812">Transmembrane</keyword>
<keyword evidence="1" id="KW-1133">Transmembrane helix</keyword>
<gene>
    <name evidence="2" type="ORF">LCOR_11465.1</name>
</gene>
<sequence length="69" mass="7592">MSLTNDTLTIQVLLPPFIFTAVKLASHTTNRTMKKLKTQQGNDQSTKTSEYTAAATCLGIVIIYAYPNL</sequence>
<evidence type="ECO:0000313" key="3">
    <source>
        <dbReference type="Proteomes" id="UP000027586"/>
    </source>
</evidence>
<dbReference type="VEuPathDB" id="FungiDB:LCOR_11465.1"/>
<keyword evidence="1" id="KW-0472">Membrane</keyword>
<accession>A0A068SEI2</accession>
<organism evidence="2 3">
    <name type="scientific">Lichtheimia corymbifera JMRC:FSU:9682</name>
    <dbReference type="NCBI Taxonomy" id="1263082"/>
    <lineage>
        <taxon>Eukaryota</taxon>
        <taxon>Fungi</taxon>
        <taxon>Fungi incertae sedis</taxon>
        <taxon>Mucoromycota</taxon>
        <taxon>Mucoromycotina</taxon>
        <taxon>Mucoromycetes</taxon>
        <taxon>Mucorales</taxon>
        <taxon>Lichtheimiaceae</taxon>
        <taxon>Lichtheimia</taxon>
    </lineage>
</organism>
<keyword evidence="3" id="KW-1185">Reference proteome</keyword>
<dbReference type="Proteomes" id="UP000027586">
    <property type="component" value="Unassembled WGS sequence"/>
</dbReference>
<name>A0A068SEI2_9FUNG</name>
<evidence type="ECO:0000256" key="1">
    <source>
        <dbReference type="SAM" id="Phobius"/>
    </source>
</evidence>
<feature type="transmembrane region" description="Helical" evidence="1">
    <location>
        <begin position="51"/>
        <end position="67"/>
    </location>
</feature>
<protein>
    <submittedName>
        <fullName evidence="2">Uncharacterized protein</fullName>
    </submittedName>
</protein>